<dbReference type="PROSITE" id="PS50893">
    <property type="entry name" value="ABC_TRANSPORTER_2"/>
    <property type="match status" value="1"/>
</dbReference>
<comment type="caution">
    <text evidence="6">The sequence shown here is derived from an EMBL/GenBank/DDBJ whole genome shotgun (WGS) entry which is preliminary data.</text>
</comment>
<dbReference type="SUPFAM" id="SSF52540">
    <property type="entry name" value="P-loop containing nucleoside triphosphate hydrolases"/>
    <property type="match status" value="2"/>
</dbReference>
<evidence type="ECO:0000256" key="2">
    <source>
        <dbReference type="ARBA" id="ARBA00022741"/>
    </source>
</evidence>
<accession>A0A9D2NB77</accession>
<evidence type="ECO:0000259" key="5">
    <source>
        <dbReference type="PROSITE" id="PS50893"/>
    </source>
</evidence>
<dbReference type="Gene3D" id="3.40.50.300">
    <property type="entry name" value="P-loop containing nucleotide triphosphate hydrolases"/>
    <property type="match status" value="2"/>
</dbReference>
<dbReference type="InterPro" id="IPR017871">
    <property type="entry name" value="ABC_transporter-like_CS"/>
</dbReference>
<dbReference type="GO" id="GO:0016887">
    <property type="term" value="F:ATP hydrolysis activity"/>
    <property type="evidence" value="ECO:0007669"/>
    <property type="project" value="InterPro"/>
</dbReference>
<keyword evidence="3 6" id="KW-0067">ATP-binding</keyword>
<reference evidence="6" key="2">
    <citation type="submission" date="2021-04" db="EMBL/GenBank/DDBJ databases">
        <authorList>
            <person name="Gilroy R."/>
        </authorList>
    </citation>
    <scope>NUCLEOTIDE SEQUENCE</scope>
    <source>
        <strain evidence="6">CHK185-5351</strain>
    </source>
</reference>
<dbReference type="Proteomes" id="UP000823849">
    <property type="component" value="Unassembled WGS sequence"/>
</dbReference>
<evidence type="ECO:0000256" key="3">
    <source>
        <dbReference type="ARBA" id="ARBA00022840"/>
    </source>
</evidence>
<dbReference type="AlphaFoldDB" id="A0A9D2NB77"/>
<reference evidence="6" key="1">
    <citation type="journal article" date="2021" name="PeerJ">
        <title>Extensive microbial diversity within the chicken gut microbiome revealed by metagenomics and culture.</title>
        <authorList>
            <person name="Gilroy R."/>
            <person name="Ravi A."/>
            <person name="Getino M."/>
            <person name="Pursley I."/>
            <person name="Horton D.L."/>
            <person name="Alikhan N.F."/>
            <person name="Baker D."/>
            <person name="Gharbi K."/>
            <person name="Hall N."/>
            <person name="Watson M."/>
            <person name="Adriaenssens E.M."/>
            <person name="Foster-Nyarko E."/>
            <person name="Jarju S."/>
            <person name="Secka A."/>
            <person name="Antonio M."/>
            <person name="Oren A."/>
            <person name="Chaudhuri R.R."/>
            <person name="La Ragione R."/>
            <person name="Hildebrand F."/>
            <person name="Pallen M.J."/>
        </authorList>
    </citation>
    <scope>NUCLEOTIDE SEQUENCE</scope>
    <source>
        <strain evidence="6">CHK185-5351</strain>
    </source>
</reference>
<dbReference type="GO" id="GO:0005524">
    <property type="term" value="F:ATP binding"/>
    <property type="evidence" value="ECO:0007669"/>
    <property type="project" value="UniProtKB-KW"/>
</dbReference>
<proteinExistence type="predicted"/>
<dbReference type="CDD" id="cd03221">
    <property type="entry name" value="ABCF_EF-3"/>
    <property type="match status" value="2"/>
</dbReference>
<dbReference type="EMBL" id="DWWU01000019">
    <property type="protein sequence ID" value="HJC15097.1"/>
    <property type="molecule type" value="Genomic_DNA"/>
</dbReference>
<gene>
    <name evidence="6" type="ORF">H9705_04625</name>
</gene>
<feature type="coiled-coil region" evidence="4">
    <location>
        <begin position="217"/>
        <end position="254"/>
    </location>
</feature>
<dbReference type="SMART" id="SM00382">
    <property type="entry name" value="AAA"/>
    <property type="match status" value="2"/>
</dbReference>
<keyword evidence="1" id="KW-0677">Repeat</keyword>
<dbReference type="InterPro" id="IPR003439">
    <property type="entry name" value="ABC_transporter-like_ATP-bd"/>
</dbReference>
<sequence>MFQVRNLTITHKKDLRNLIEDFSFVLRPGDKTALIGEEGNGKSTLLKLLHDERLAEPYVSWTGRIIRNGMRSGYLAQELGEDVAECQVYEYFSGNPLLYDWTPGELAGLGRNFGFSADFFYSDQKIATLSGGEKVKLQLARVLMERPDFLLLDEPSNDVDLETLGWMEQFIRHTELPVLFISHDEYLLERAANSVIHLEQTMRKTRPRWTVARVPYRQYMEERFHSLQRQEEQARNEKREYEKQQEKFRKIQQSVEYQQAAISRQNPSGGRLLKKKMHAVKAQERRFEKQWESRTEAPDTEDAIYLRLGRQIPMPRGKEVLRYDLECLTAGDRVLANRIHLRIQGPEKVCIIGKNGVGKTTLLKKIAEELLERKDLRAAYMPQNYGELLPGEATPLDFLQVKGDKEEMTRIRTWLGSMKFTADEMEHPIRELSGGQKAKLFFMKMSLEENDVLILDEPTRNFSPMSNPVIRNILANYQGAILCISHDRKFIEEVCTKVYRLTGDGLQEVEKEKLTE</sequence>
<dbReference type="PROSITE" id="PS00211">
    <property type="entry name" value="ABC_TRANSPORTER_1"/>
    <property type="match status" value="1"/>
</dbReference>
<protein>
    <submittedName>
        <fullName evidence="6">ATP-binding cassette domain-containing protein</fullName>
    </submittedName>
</protein>
<dbReference type="Pfam" id="PF00005">
    <property type="entry name" value="ABC_tran"/>
    <property type="match status" value="2"/>
</dbReference>
<dbReference type="InterPro" id="IPR027417">
    <property type="entry name" value="P-loop_NTPase"/>
</dbReference>
<feature type="domain" description="ABC transporter" evidence="5">
    <location>
        <begin position="2"/>
        <end position="225"/>
    </location>
</feature>
<keyword evidence="2" id="KW-0547">Nucleotide-binding</keyword>
<dbReference type="InterPro" id="IPR050611">
    <property type="entry name" value="ABCF"/>
</dbReference>
<evidence type="ECO:0000256" key="4">
    <source>
        <dbReference type="SAM" id="Coils"/>
    </source>
</evidence>
<dbReference type="PANTHER" id="PTHR19211:SF14">
    <property type="entry name" value="ATP-BINDING CASSETTE SUB-FAMILY F MEMBER 1"/>
    <property type="match status" value="1"/>
</dbReference>
<evidence type="ECO:0000313" key="7">
    <source>
        <dbReference type="Proteomes" id="UP000823849"/>
    </source>
</evidence>
<evidence type="ECO:0000313" key="6">
    <source>
        <dbReference type="EMBL" id="HJC15097.1"/>
    </source>
</evidence>
<dbReference type="InterPro" id="IPR003593">
    <property type="entry name" value="AAA+_ATPase"/>
</dbReference>
<keyword evidence="4" id="KW-0175">Coiled coil</keyword>
<name>A0A9D2NB77_9FIRM</name>
<dbReference type="PANTHER" id="PTHR19211">
    <property type="entry name" value="ATP-BINDING TRANSPORT PROTEIN-RELATED"/>
    <property type="match status" value="1"/>
</dbReference>
<organism evidence="6 7">
    <name type="scientific">Candidatus Fusicatenibacter intestinigallinarum</name>
    <dbReference type="NCBI Taxonomy" id="2838598"/>
    <lineage>
        <taxon>Bacteria</taxon>
        <taxon>Bacillati</taxon>
        <taxon>Bacillota</taxon>
        <taxon>Clostridia</taxon>
        <taxon>Lachnospirales</taxon>
        <taxon>Lachnospiraceae</taxon>
        <taxon>Fusicatenibacter</taxon>
    </lineage>
</organism>
<evidence type="ECO:0000256" key="1">
    <source>
        <dbReference type="ARBA" id="ARBA00022737"/>
    </source>
</evidence>